<protein>
    <submittedName>
        <fullName evidence="1">Uncharacterized protein</fullName>
    </submittedName>
</protein>
<dbReference type="EMBL" id="HG805854">
    <property type="protein sequence ID" value="CDW53443.1"/>
    <property type="molecule type" value="Genomic_DNA"/>
</dbReference>
<gene>
    <name evidence="1" type="ORF">TTRE_0000170801</name>
</gene>
<name>A0A077Z145_TRITR</name>
<evidence type="ECO:0000313" key="2">
    <source>
        <dbReference type="Proteomes" id="UP000030665"/>
    </source>
</evidence>
<organism evidence="1 2">
    <name type="scientific">Trichuris trichiura</name>
    <name type="common">Whipworm</name>
    <name type="synonym">Trichocephalus trichiurus</name>
    <dbReference type="NCBI Taxonomy" id="36087"/>
    <lineage>
        <taxon>Eukaryota</taxon>
        <taxon>Metazoa</taxon>
        <taxon>Ecdysozoa</taxon>
        <taxon>Nematoda</taxon>
        <taxon>Enoplea</taxon>
        <taxon>Dorylaimia</taxon>
        <taxon>Trichinellida</taxon>
        <taxon>Trichuridae</taxon>
        <taxon>Trichuris</taxon>
    </lineage>
</organism>
<reference evidence="1" key="1">
    <citation type="submission" date="2014-01" db="EMBL/GenBank/DDBJ databases">
        <authorList>
            <person name="Aslett M."/>
        </authorList>
    </citation>
    <scope>NUCLEOTIDE SEQUENCE</scope>
</reference>
<keyword evidence="2" id="KW-1185">Reference proteome</keyword>
<evidence type="ECO:0000313" key="1">
    <source>
        <dbReference type="EMBL" id="CDW53443.1"/>
    </source>
</evidence>
<dbReference type="Proteomes" id="UP000030665">
    <property type="component" value="Unassembled WGS sequence"/>
</dbReference>
<dbReference type="AlphaFoldDB" id="A0A077Z145"/>
<sequence length="73" mass="8052">MGLSRTAEESFDIVVFEVIRLALMSKLGREKLRGAVGVVYDEEICSDDCRIWTDGHLGDAKALPTCRPDEGPL</sequence>
<accession>A0A077Z145</accession>
<proteinExistence type="predicted"/>
<reference evidence="1" key="2">
    <citation type="submission" date="2014-03" db="EMBL/GenBank/DDBJ databases">
        <title>The whipworm genome and dual-species transcriptomics of an intimate host-pathogen interaction.</title>
        <authorList>
            <person name="Foth B.J."/>
            <person name="Tsai I.J."/>
            <person name="Reid A.J."/>
            <person name="Bancroft A.J."/>
            <person name="Nichol S."/>
            <person name="Tracey A."/>
            <person name="Holroyd N."/>
            <person name="Cotton J.A."/>
            <person name="Stanley E.J."/>
            <person name="Zarowiecki M."/>
            <person name="Liu J.Z."/>
            <person name="Huckvale T."/>
            <person name="Cooper P.J."/>
            <person name="Grencis R.K."/>
            <person name="Berriman M."/>
        </authorList>
    </citation>
    <scope>NUCLEOTIDE SEQUENCE [LARGE SCALE GENOMIC DNA]</scope>
</reference>